<dbReference type="HOGENOM" id="CLU_1992515_0_0_1"/>
<comment type="caution">
    <text evidence="1">The sequence shown here is derived from an EMBL/GenBank/DDBJ whole genome shotgun (WGS) entry which is preliminary data.</text>
</comment>
<evidence type="ECO:0000313" key="2">
    <source>
        <dbReference type="Proteomes" id="UP000001861"/>
    </source>
</evidence>
<dbReference type="VEuPathDB" id="FungiDB:CC1G_14457"/>
<name>D6RM36_COPC7</name>
<dbReference type="Proteomes" id="UP000001861">
    <property type="component" value="Unassembled WGS sequence"/>
</dbReference>
<dbReference type="AlphaFoldDB" id="D6RM36"/>
<organism evidence="1 2">
    <name type="scientific">Coprinopsis cinerea (strain Okayama-7 / 130 / ATCC MYA-4618 / FGSC 9003)</name>
    <name type="common">Inky cap fungus</name>
    <name type="synonym">Hormographiella aspergillata</name>
    <dbReference type="NCBI Taxonomy" id="240176"/>
    <lineage>
        <taxon>Eukaryota</taxon>
        <taxon>Fungi</taxon>
        <taxon>Dikarya</taxon>
        <taxon>Basidiomycota</taxon>
        <taxon>Agaricomycotina</taxon>
        <taxon>Agaricomycetes</taxon>
        <taxon>Agaricomycetidae</taxon>
        <taxon>Agaricales</taxon>
        <taxon>Agaricineae</taxon>
        <taxon>Psathyrellaceae</taxon>
        <taxon>Coprinopsis</taxon>
    </lineage>
</organism>
<reference evidence="1 2" key="1">
    <citation type="journal article" date="2010" name="Proc. Natl. Acad. Sci. U.S.A.">
        <title>Insights into evolution of multicellular fungi from the assembled chromosomes of the mushroom Coprinopsis cinerea (Coprinus cinereus).</title>
        <authorList>
            <person name="Stajich J.E."/>
            <person name="Wilke S.K."/>
            <person name="Ahren D."/>
            <person name="Au C.H."/>
            <person name="Birren B.W."/>
            <person name="Borodovsky M."/>
            <person name="Burns C."/>
            <person name="Canback B."/>
            <person name="Casselton L.A."/>
            <person name="Cheng C.K."/>
            <person name="Deng J."/>
            <person name="Dietrich F.S."/>
            <person name="Fargo D.C."/>
            <person name="Farman M.L."/>
            <person name="Gathman A.C."/>
            <person name="Goldberg J."/>
            <person name="Guigo R."/>
            <person name="Hoegger P.J."/>
            <person name="Hooker J.B."/>
            <person name="Huggins A."/>
            <person name="James T.Y."/>
            <person name="Kamada T."/>
            <person name="Kilaru S."/>
            <person name="Kodira C."/>
            <person name="Kues U."/>
            <person name="Kupfer D."/>
            <person name="Kwan H.S."/>
            <person name="Lomsadze A."/>
            <person name="Li W."/>
            <person name="Lilly W.W."/>
            <person name="Ma L.J."/>
            <person name="Mackey A.J."/>
            <person name="Manning G."/>
            <person name="Martin F."/>
            <person name="Muraguchi H."/>
            <person name="Natvig D.O."/>
            <person name="Palmerini H."/>
            <person name="Ramesh M.A."/>
            <person name="Rehmeyer C.J."/>
            <person name="Roe B.A."/>
            <person name="Shenoy N."/>
            <person name="Stanke M."/>
            <person name="Ter-Hovhannisyan V."/>
            <person name="Tunlid A."/>
            <person name="Velagapudi R."/>
            <person name="Vision T.J."/>
            <person name="Zeng Q."/>
            <person name="Zolan M.E."/>
            <person name="Pukkila P.J."/>
        </authorList>
    </citation>
    <scope>NUCLEOTIDE SEQUENCE [LARGE SCALE GENOMIC DNA]</scope>
    <source>
        <strain evidence="2">Okayama-7 / 130 / ATCC MYA-4618 / FGSC 9003</strain>
    </source>
</reference>
<gene>
    <name evidence="1" type="ORF">CC1G_14457</name>
</gene>
<dbReference type="KEGG" id="cci:CC1G_14457"/>
<dbReference type="GeneID" id="9380144"/>
<sequence length="125" mass="13642">MADILTGSHHSSASTYARSQEATVSNSFLPSSMIVHLQSEDLGSGPYQPQLACANFVRRPGTSRCPWAQAEDNGKAKGQEKAFAKKRVPILAHFFPIKGNYVIGEGIAGDDDREALKQRQIRDLV</sequence>
<accession>D6RM36</accession>
<protein>
    <submittedName>
        <fullName evidence="1">Uncharacterized protein</fullName>
    </submittedName>
</protein>
<dbReference type="InParanoid" id="D6RM36"/>
<dbReference type="RefSeq" id="XP_002911459.1">
    <property type="nucleotide sequence ID" value="XM_002911413.1"/>
</dbReference>
<dbReference type="EMBL" id="AACS02000004">
    <property type="protein sequence ID" value="EFI27965.1"/>
    <property type="molecule type" value="Genomic_DNA"/>
</dbReference>
<evidence type="ECO:0000313" key="1">
    <source>
        <dbReference type="EMBL" id="EFI27965.1"/>
    </source>
</evidence>
<keyword evidence="2" id="KW-1185">Reference proteome</keyword>
<proteinExistence type="predicted"/>